<protein>
    <recommendedName>
        <fullName evidence="1">GP-PDE domain-containing protein</fullName>
    </recommendedName>
</protein>
<dbReference type="PANTHER" id="PTHR46211">
    <property type="entry name" value="GLYCEROPHOSPHORYL DIESTER PHOSPHODIESTERASE"/>
    <property type="match status" value="1"/>
</dbReference>
<dbReference type="KEGG" id="amyt:AMYT_1161"/>
<keyword evidence="3" id="KW-1185">Reference proteome</keyword>
<dbReference type="GO" id="GO:0008081">
    <property type="term" value="F:phosphoric diester hydrolase activity"/>
    <property type="evidence" value="ECO:0007669"/>
    <property type="project" value="InterPro"/>
</dbReference>
<name>A0AAX2AKM0_9BACT</name>
<evidence type="ECO:0000313" key="2">
    <source>
        <dbReference type="EMBL" id="RXK16881.1"/>
    </source>
</evidence>
<proteinExistence type="predicted"/>
<dbReference type="GO" id="GO:0006629">
    <property type="term" value="P:lipid metabolic process"/>
    <property type="evidence" value="ECO:0007669"/>
    <property type="project" value="InterPro"/>
</dbReference>
<feature type="domain" description="GP-PDE" evidence="1">
    <location>
        <begin position="11"/>
        <end position="246"/>
    </location>
</feature>
<dbReference type="InterPro" id="IPR030395">
    <property type="entry name" value="GP_PDE_dom"/>
</dbReference>
<comment type="caution">
    <text evidence="2">The sequence shown here is derived from an EMBL/GenBank/DDBJ whole genome shotgun (WGS) entry which is preliminary data.</text>
</comment>
<dbReference type="EMBL" id="NXID01000003">
    <property type="protein sequence ID" value="RXK16881.1"/>
    <property type="molecule type" value="Genomic_DNA"/>
</dbReference>
<reference evidence="2 3" key="1">
    <citation type="submission" date="2017-09" db="EMBL/GenBank/DDBJ databases">
        <title>Genomics of the genus Arcobacter.</title>
        <authorList>
            <person name="Perez-Cataluna A."/>
            <person name="Figueras M.J."/>
            <person name="Salas-Masso N."/>
        </authorList>
    </citation>
    <scope>NUCLEOTIDE SEQUENCE [LARGE SCALE GENOMIC DNA]</scope>
    <source>
        <strain evidence="2 3">CECT 7386</strain>
    </source>
</reference>
<accession>A0AAX2AKM0</accession>
<dbReference type="InterPro" id="IPR017946">
    <property type="entry name" value="PLC-like_Pdiesterase_TIM-brl"/>
</dbReference>
<gene>
    <name evidence="2" type="ORF">CP985_01615</name>
</gene>
<dbReference type="SUPFAM" id="SSF51695">
    <property type="entry name" value="PLC-like phosphodiesterases"/>
    <property type="match status" value="1"/>
</dbReference>
<evidence type="ECO:0000259" key="1">
    <source>
        <dbReference type="PROSITE" id="PS51704"/>
    </source>
</evidence>
<dbReference type="Pfam" id="PF03009">
    <property type="entry name" value="GDPD"/>
    <property type="match status" value="1"/>
</dbReference>
<dbReference type="RefSeq" id="WP_114841609.1">
    <property type="nucleotide sequence ID" value="NZ_CP031219.1"/>
</dbReference>
<dbReference type="PANTHER" id="PTHR46211:SF14">
    <property type="entry name" value="GLYCEROPHOSPHODIESTER PHOSPHODIESTERASE"/>
    <property type="match status" value="1"/>
</dbReference>
<sequence>MSFFNNFNKENLICAHRGFRKVFVENSLEAFISSLEFCDFIEFDIQFTKDYIPIITHDETLKRCSNISKLEEFKKYKPWYIKDLEFNQIKKLNYKKTKIASLEEFLILAKDKKIVFNLEIKQMQKEINEIKALEVLLLLLKKYNISCEILISSFNHNYLKYISQNSDFSIAVLDEEVKRKDLINYLKDLKAVSYNISKKAVNQLDINALKQNNIEVLVYTVNDQEEIKRLFKQGIKAVFTDYIPKS</sequence>
<evidence type="ECO:0000313" key="3">
    <source>
        <dbReference type="Proteomes" id="UP000290092"/>
    </source>
</evidence>
<dbReference type="PROSITE" id="PS51704">
    <property type="entry name" value="GP_PDE"/>
    <property type="match status" value="1"/>
</dbReference>
<dbReference type="Proteomes" id="UP000290092">
    <property type="component" value="Unassembled WGS sequence"/>
</dbReference>
<dbReference type="AlphaFoldDB" id="A0AAX2AKM0"/>
<organism evidence="2 3">
    <name type="scientific">Malaciobacter mytili LMG 24559</name>
    <dbReference type="NCBI Taxonomy" id="1032238"/>
    <lineage>
        <taxon>Bacteria</taxon>
        <taxon>Pseudomonadati</taxon>
        <taxon>Campylobacterota</taxon>
        <taxon>Epsilonproteobacteria</taxon>
        <taxon>Campylobacterales</taxon>
        <taxon>Arcobacteraceae</taxon>
        <taxon>Malaciobacter</taxon>
    </lineage>
</organism>
<dbReference type="Gene3D" id="3.20.20.190">
    <property type="entry name" value="Phosphatidylinositol (PI) phosphodiesterase"/>
    <property type="match status" value="1"/>
</dbReference>